<sequence>MAATVLKSARAIETSLYVVRAFVQMRSLLANNLELAKKLSELELQTVNLSARHDSLAQQLAQVIAAIRQLTASPPSPVKRPIGFVISEQPDK</sequence>
<keyword evidence="2" id="KW-1185">Reference proteome</keyword>
<dbReference type="AlphaFoldDB" id="A0A6L6PFU8"/>
<accession>A0A6L6PFU8</accession>
<evidence type="ECO:0000313" key="2">
    <source>
        <dbReference type="Proteomes" id="UP000475582"/>
    </source>
</evidence>
<organism evidence="1 2">
    <name type="scientific">Duganella radicis</name>
    <dbReference type="NCBI Taxonomy" id="551988"/>
    <lineage>
        <taxon>Bacteria</taxon>
        <taxon>Pseudomonadati</taxon>
        <taxon>Pseudomonadota</taxon>
        <taxon>Betaproteobacteria</taxon>
        <taxon>Burkholderiales</taxon>
        <taxon>Oxalobacteraceae</taxon>
        <taxon>Telluria group</taxon>
        <taxon>Duganella</taxon>
    </lineage>
</organism>
<name>A0A6L6PFU8_9BURK</name>
<protein>
    <submittedName>
        <fullName evidence="1">Uncharacterized protein</fullName>
    </submittedName>
</protein>
<evidence type="ECO:0000313" key="1">
    <source>
        <dbReference type="EMBL" id="MTV37872.1"/>
    </source>
</evidence>
<dbReference type="EMBL" id="WNKY01000008">
    <property type="protein sequence ID" value="MTV37872.1"/>
    <property type="molecule type" value="Genomic_DNA"/>
</dbReference>
<proteinExistence type="predicted"/>
<reference evidence="1 2" key="1">
    <citation type="submission" date="2019-11" db="EMBL/GenBank/DDBJ databases">
        <title>Type strains purchased from KCTC, JCM and DSMZ.</title>
        <authorList>
            <person name="Lu H."/>
        </authorList>
    </citation>
    <scope>NUCLEOTIDE SEQUENCE [LARGE SCALE GENOMIC DNA]</scope>
    <source>
        <strain evidence="1 2">KCTC 22382</strain>
    </source>
</reference>
<comment type="caution">
    <text evidence="1">The sequence shown here is derived from an EMBL/GenBank/DDBJ whole genome shotgun (WGS) entry which is preliminary data.</text>
</comment>
<dbReference type="Proteomes" id="UP000475582">
    <property type="component" value="Unassembled WGS sequence"/>
</dbReference>
<gene>
    <name evidence="1" type="ORF">GM676_09810</name>
</gene>